<evidence type="ECO:0000313" key="3">
    <source>
        <dbReference type="EMBL" id="AZA83429.1"/>
    </source>
</evidence>
<sequence>MNPNLKSNNMKKLNSLLFFVAGIMTYAQPSVTRAAIDKINIPVTFRAGDVASTTTAGASGANASWNFSAYTGVNVSTSTVNVCPGQANCFRFPGANRIARPTLSDVYDFSSMSDTEALMLGTYANPGDMTITYTDPLINFKFPITYLQQYTDNYQFNSASGGVGNSTETGQVDYMVDAYGTITTPTGTYPNVLRIKRMRTATQTPGPFNYTNESYMWVSPSAGIVFNFAINTFTINGNTTVVKSISYPEAGSLSTVDLEGQKEGISVFPNPSADLITLTSKEDLKKITITSLDGKVVLTTWNASNINISKLPKGVYILQGELKNGSSISKKIIKK</sequence>
<keyword evidence="6" id="KW-1185">Reference proteome</keyword>
<gene>
    <name evidence="4" type="ORF">C1637_21110</name>
    <name evidence="3" type="ORF">EG342_16750</name>
</gene>
<evidence type="ECO:0000256" key="1">
    <source>
        <dbReference type="ARBA" id="ARBA00022729"/>
    </source>
</evidence>
<proteinExistence type="predicted"/>
<evidence type="ECO:0000259" key="2">
    <source>
        <dbReference type="Pfam" id="PF18962"/>
    </source>
</evidence>
<evidence type="ECO:0000313" key="4">
    <source>
        <dbReference type="EMBL" id="PNW11610.1"/>
    </source>
</evidence>
<feature type="domain" description="Secretion system C-terminal sorting" evidence="2">
    <location>
        <begin position="267"/>
        <end position="333"/>
    </location>
</feature>
<dbReference type="NCBIfam" id="TIGR04183">
    <property type="entry name" value="Por_Secre_tail"/>
    <property type="match status" value="1"/>
</dbReference>
<dbReference type="EMBL" id="CP033924">
    <property type="protein sequence ID" value="AZA83429.1"/>
    <property type="molecule type" value="Genomic_DNA"/>
</dbReference>
<reference evidence="3 6" key="2">
    <citation type="submission" date="2018-11" db="EMBL/GenBank/DDBJ databases">
        <title>Proposal to divide the Flavobacteriaceae and reorganize its genera based on Amino Acid Identity values calculated from whole genome sequences.</title>
        <authorList>
            <person name="Nicholson A.C."/>
            <person name="Gulvik C.A."/>
            <person name="Whitney A.M."/>
            <person name="Humrighouse B.W."/>
            <person name="Bell M."/>
            <person name="Holmes B."/>
            <person name="Steigerwalt A.G."/>
            <person name="Villarma A."/>
            <person name="Sheth M."/>
            <person name="Batra D."/>
            <person name="Pryor J."/>
            <person name="Bernardet J.-F."/>
            <person name="Hugo C."/>
            <person name="Kampfer P."/>
            <person name="Newman J."/>
            <person name="McQuiston J.R."/>
        </authorList>
    </citation>
    <scope>NUCLEOTIDE SEQUENCE [LARGE SCALE GENOMIC DNA]</scope>
    <source>
        <strain evidence="3 6">KC_1864</strain>
    </source>
</reference>
<dbReference type="Proteomes" id="UP000279972">
    <property type="component" value="Chromosome"/>
</dbReference>
<evidence type="ECO:0000313" key="6">
    <source>
        <dbReference type="Proteomes" id="UP000279972"/>
    </source>
</evidence>
<dbReference type="InterPro" id="IPR026444">
    <property type="entry name" value="Secre_tail"/>
</dbReference>
<reference evidence="4 5" key="1">
    <citation type="submission" date="2018-01" db="EMBL/GenBank/DDBJ databases">
        <title>Draft genome sequences of Chryseobacterium lactis NCTC11390, Chryseobacterium oncorhynchi 701B-08, and Chryseobacterium viscerum 687B-08.</title>
        <authorList>
            <person name="Jeong J.-J."/>
            <person name="Lee Y.J."/>
            <person name="Park B."/>
            <person name="Choi I.-G."/>
            <person name="Kim K.D."/>
        </authorList>
    </citation>
    <scope>NUCLEOTIDE SEQUENCE [LARGE SCALE GENOMIC DNA]</scope>
    <source>
        <strain evidence="4 5">NCTC11390</strain>
    </source>
</reference>
<organism evidence="4 5">
    <name type="scientific">Chryseobacterium lactis</name>
    <dbReference type="NCBI Taxonomy" id="1241981"/>
    <lineage>
        <taxon>Bacteria</taxon>
        <taxon>Pseudomonadati</taxon>
        <taxon>Bacteroidota</taxon>
        <taxon>Flavobacteriia</taxon>
        <taxon>Flavobacteriales</taxon>
        <taxon>Weeksellaceae</taxon>
        <taxon>Chryseobacterium group</taxon>
        <taxon>Chryseobacterium</taxon>
    </lineage>
</organism>
<dbReference type="Pfam" id="PF18962">
    <property type="entry name" value="Por_Secre_tail"/>
    <property type="match status" value="1"/>
</dbReference>
<dbReference type="KEGG" id="clac:EG342_16750"/>
<dbReference type="AlphaFoldDB" id="A0A3G6RIW3"/>
<evidence type="ECO:0000313" key="5">
    <source>
        <dbReference type="Proteomes" id="UP000236262"/>
    </source>
</evidence>
<dbReference type="Proteomes" id="UP000236262">
    <property type="component" value="Unassembled WGS sequence"/>
</dbReference>
<dbReference type="Gene3D" id="2.40.360.20">
    <property type="match status" value="1"/>
</dbReference>
<accession>A0A3G6RIW3</accession>
<name>A0A3G6RIW3_CHRLC</name>
<protein>
    <submittedName>
        <fullName evidence="3">T9SS C-terminal target domain-containing protein</fullName>
    </submittedName>
</protein>
<dbReference type="EMBL" id="PPEH01000011">
    <property type="protein sequence ID" value="PNW11610.1"/>
    <property type="molecule type" value="Genomic_DNA"/>
</dbReference>
<keyword evidence="1" id="KW-0732">Signal</keyword>